<reference evidence="2 4" key="2">
    <citation type="journal article" date="2013" name="Nature">
        <title>Insights into bilaterian evolution from three spiralian genomes.</title>
        <authorList>
            <person name="Simakov O."/>
            <person name="Marletaz F."/>
            <person name="Cho S.J."/>
            <person name="Edsinger-Gonzales E."/>
            <person name="Havlak P."/>
            <person name="Hellsten U."/>
            <person name="Kuo D.H."/>
            <person name="Larsson T."/>
            <person name="Lv J."/>
            <person name="Arendt D."/>
            <person name="Savage R."/>
            <person name="Osoegawa K."/>
            <person name="de Jong P."/>
            <person name="Grimwood J."/>
            <person name="Chapman J.A."/>
            <person name="Shapiro H."/>
            <person name="Aerts A."/>
            <person name="Otillar R.P."/>
            <person name="Terry A.Y."/>
            <person name="Boore J.L."/>
            <person name="Grigoriev I.V."/>
            <person name="Lindberg D.R."/>
            <person name="Seaver E.C."/>
            <person name="Weisblat D.A."/>
            <person name="Putnam N.H."/>
            <person name="Rokhsar D.S."/>
        </authorList>
    </citation>
    <scope>NUCLEOTIDE SEQUENCE</scope>
    <source>
        <strain evidence="2 4">I ESC-2004</strain>
    </source>
</reference>
<protein>
    <submittedName>
        <fullName evidence="2 3">Uncharacterized protein</fullName>
    </submittedName>
</protein>
<dbReference type="EnsemblMetazoa" id="CapteT204730">
    <property type="protein sequence ID" value="CapteP204730"/>
    <property type="gene ID" value="CapteG204730"/>
</dbReference>
<organism evidence="2">
    <name type="scientific">Capitella teleta</name>
    <name type="common">Polychaete worm</name>
    <dbReference type="NCBI Taxonomy" id="283909"/>
    <lineage>
        <taxon>Eukaryota</taxon>
        <taxon>Metazoa</taxon>
        <taxon>Spiralia</taxon>
        <taxon>Lophotrochozoa</taxon>
        <taxon>Annelida</taxon>
        <taxon>Polychaeta</taxon>
        <taxon>Sedentaria</taxon>
        <taxon>Scolecida</taxon>
        <taxon>Capitellidae</taxon>
        <taxon>Capitella</taxon>
    </lineage>
</organism>
<dbReference type="Proteomes" id="UP000014760">
    <property type="component" value="Unassembled WGS sequence"/>
</dbReference>
<evidence type="ECO:0000256" key="1">
    <source>
        <dbReference type="SAM" id="MobiDB-lite"/>
    </source>
</evidence>
<gene>
    <name evidence="2" type="ORF">CAPTEDRAFT_204730</name>
</gene>
<dbReference type="AlphaFoldDB" id="R7V038"/>
<sequence>MLRCLGSRHILSSPFALRINVSTFPSPMNLPGYNCCMVCMSGIGFFSSGLSVMVEMLRLLAMLTLPNLSYALHDRIAGPHDVVMQRECFVTDNDVWQLSKMGGTRPETSTSASPEDGPSFSATLEDSITDVDLEQEGCILPVPPQATGTPGDQCVVGVKERAARGPCLTPFEETVLHQNDQALCTLNSPPVTSSEAFCFNLEQYMRRIPFTRQRHEQTRIMNIVNGVG</sequence>
<reference evidence="4" key="1">
    <citation type="submission" date="2012-12" db="EMBL/GenBank/DDBJ databases">
        <authorList>
            <person name="Hellsten U."/>
            <person name="Grimwood J."/>
            <person name="Chapman J.A."/>
            <person name="Shapiro H."/>
            <person name="Aerts A."/>
            <person name="Otillar R.P."/>
            <person name="Terry A.Y."/>
            <person name="Boore J.L."/>
            <person name="Simakov O."/>
            <person name="Marletaz F."/>
            <person name="Cho S.-J."/>
            <person name="Edsinger-Gonzales E."/>
            <person name="Havlak P."/>
            <person name="Kuo D.-H."/>
            <person name="Larsson T."/>
            <person name="Lv J."/>
            <person name="Arendt D."/>
            <person name="Savage R."/>
            <person name="Osoegawa K."/>
            <person name="de Jong P."/>
            <person name="Lindberg D.R."/>
            <person name="Seaver E.C."/>
            <person name="Weisblat D.A."/>
            <person name="Putnam N.H."/>
            <person name="Grigoriev I.V."/>
            <person name="Rokhsar D.S."/>
        </authorList>
    </citation>
    <scope>NUCLEOTIDE SEQUENCE</scope>
    <source>
        <strain evidence="4">I ESC-2004</strain>
    </source>
</reference>
<accession>R7V038</accession>
<name>R7V038_CAPTE</name>
<evidence type="ECO:0000313" key="3">
    <source>
        <dbReference type="EnsemblMetazoa" id="CapteP204730"/>
    </source>
</evidence>
<evidence type="ECO:0000313" key="4">
    <source>
        <dbReference type="Proteomes" id="UP000014760"/>
    </source>
</evidence>
<feature type="region of interest" description="Disordered" evidence="1">
    <location>
        <begin position="100"/>
        <end position="123"/>
    </location>
</feature>
<proteinExistence type="predicted"/>
<dbReference type="EMBL" id="KB296161">
    <property type="protein sequence ID" value="ELU12183.1"/>
    <property type="molecule type" value="Genomic_DNA"/>
</dbReference>
<reference evidence="3" key="3">
    <citation type="submission" date="2015-06" db="UniProtKB">
        <authorList>
            <consortium name="EnsemblMetazoa"/>
        </authorList>
    </citation>
    <scope>IDENTIFICATION</scope>
</reference>
<evidence type="ECO:0000313" key="2">
    <source>
        <dbReference type="EMBL" id="ELU12183.1"/>
    </source>
</evidence>
<keyword evidence="4" id="KW-1185">Reference proteome</keyword>
<dbReference type="EMBL" id="AMQN01000824">
    <property type="status" value="NOT_ANNOTATED_CDS"/>
    <property type="molecule type" value="Genomic_DNA"/>
</dbReference>
<dbReference type="HOGENOM" id="CLU_1215773_0_0_1"/>